<reference evidence="1 2" key="1">
    <citation type="journal article" date="2012" name="Nat. Biotechnol.">
        <title>Draft genome sequence of pigeonpea (Cajanus cajan), an orphan legume crop of resource-poor farmers.</title>
        <authorList>
            <person name="Varshney R.K."/>
            <person name="Chen W."/>
            <person name="Li Y."/>
            <person name="Bharti A.K."/>
            <person name="Saxena R.K."/>
            <person name="Schlueter J.A."/>
            <person name="Donoghue M.T."/>
            <person name="Azam S."/>
            <person name="Fan G."/>
            <person name="Whaley A.M."/>
            <person name="Farmer A.D."/>
            <person name="Sheridan J."/>
            <person name="Iwata A."/>
            <person name="Tuteja R."/>
            <person name="Penmetsa R.V."/>
            <person name="Wu W."/>
            <person name="Upadhyaya H.D."/>
            <person name="Yang S.P."/>
            <person name="Shah T."/>
            <person name="Saxena K.B."/>
            <person name="Michael T."/>
            <person name="McCombie W.R."/>
            <person name="Yang B."/>
            <person name="Zhang G."/>
            <person name="Yang H."/>
            <person name="Wang J."/>
            <person name="Spillane C."/>
            <person name="Cook D.R."/>
            <person name="May G.D."/>
            <person name="Xu X."/>
            <person name="Jackson S.A."/>
        </authorList>
    </citation>
    <scope>NUCLEOTIDE SEQUENCE [LARGE SCALE GENOMIC DNA]</scope>
    <source>
        <strain evidence="2">cv. Asha</strain>
    </source>
</reference>
<protein>
    <submittedName>
        <fullName evidence="1">Uncharacterized protein</fullName>
    </submittedName>
</protein>
<organism evidence="1 2">
    <name type="scientific">Cajanus cajan</name>
    <name type="common">Pigeon pea</name>
    <name type="synonym">Cajanus indicus</name>
    <dbReference type="NCBI Taxonomy" id="3821"/>
    <lineage>
        <taxon>Eukaryota</taxon>
        <taxon>Viridiplantae</taxon>
        <taxon>Streptophyta</taxon>
        <taxon>Embryophyta</taxon>
        <taxon>Tracheophyta</taxon>
        <taxon>Spermatophyta</taxon>
        <taxon>Magnoliopsida</taxon>
        <taxon>eudicotyledons</taxon>
        <taxon>Gunneridae</taxon>
        <taxon>Pentapetalae</taxon>
        <taxon>rosids</taxon>
        <taxon>fabids</taxon>
        <taxon>Fabales</taxon>
        <taxon>Fabaceae</taxon>
        <taxon>Papilionoideae</taxon>
        <taxon>50 kb inversion clade</taxon>
        <taxon>NPAAA clade</taxon>
        <taxon>indigoferoid/millettioid clade</taxon>
        <taxon>Phaseoleae</taxon>
        <taxon>Cajanus</taxon>
    </lineage>
</organism>
<dbReference type="EMBL" id="CM003609">
    <property type="protein sequence ID" value="KYP64061.1"/>
    <property type="molecule type" value="Genomic_DNA"/>
</dbReference>
<accession>A0A151TAJ1</accession>
<dbReference type="Gramene" id="C.cajan_18117.t">
    <property type="protein sequence ID" value="C.cajan_18117.t"/>
    <property type="gene ID" value="C.cajan_18117"/>
</dbReference>
<evidence type="ECO:0000313" key="1">
    <source>
        <dbReference type="EMBL" id="KYP64061.1"/>
    </source>
</evidence>
<gene>
    <name evidence="1" type="ORF">KK1_018648</name>
</gene>
<proteinExistence type="predicted"/>
<dbReference type="AlphaFoldDB" id="A0A151TAJ1"/>
<sequence length="66" mass="7622">MIDKIQSIVRDLHEHSKSRKPFSPCRALAPLMFVLCHDWSNGVKVFPSKEISSSGFLFFMFYTVTL</sequence>
<dbReference type="Proteomes" id="UP000075243">
    <property type="component" value="Chromosome 7"/>
</dbReference>
<name>A0A151TAJ1_CAJCA</name>
<keyword evidence="2" id="KW-1185">Reference proteome</keyword>
<evidence type="ECO:0000313" key="2">
    <source>
        <dbReference type="Proteomes" id="UP000075243"/>
    </source>
</evidence>